<protein>
    <submittedName>
        <fullName evidence="2">Uncharacterized protein</fullName>
    </submittedName>
</protein>
<evidence type="ECO:0000313" key="2">
    <source>
        <dbReference type="EMBL" id="KAK7448835.1"/>
    </source>
</evidence>
<keyword evidence="3" id="KW-1185">Reference proteome</keyword>
<comment type="caution">
    <text evidence="2">The sequence shown here is derived from an EMBL/GenBank/DDBJ whole genome shotgun (WGS) entry which is preliminary data.</text>
</comment>
<feature type="compositionally biased region" description="Acidic residues" evidence="1">
    <location>
        <begin position="22"/>
        <end position="34"/>
    </location>
</feature>
<name>A0ABR1J3B1_9AGAR</name>
<dbReference type="Proteomes" id="UP001498398">
    <property type="component" value="Unassembled WGS sequence"/>
</dbReference>
<feature type="compositionally biased region" description="Basic and acidic residues" evidence="1">
    <location>
        <begin position="11"/>
        <end position="21"/>
    </location>
</feature>
<evidence type="ECO:0000313" key="3">
    <source>
        <dbReference type="Proteomes" id="UP001498398"/>
    </source>
</evidence>
<gene>
    <name evidence="2" type="ORF">VKT23_013564</name>
</gene>
<feature type="compositionally biased region" description="Polar residues" evidence="1">
    <location>
        <begin position="41"/>
        <end position="50"/>
    </location>
</feature>
<accession>A0ABR1J3B1</accession>
<feature type="region of interest" description="Disordered" evidence="1">
    <location>
        <begin position="1"/>
        <end position="71"/>
    </location>
</feature>
<organism evidence="2 3">
    <name type="scientific">Marasmiellus scandens</name>
    <dbReference type="NCBI Taxonomy" id="2682957"/>
    <lineage>
        <taxon>Eukaryota</taxon>
        <taxon>Fungi</taxon>
        <taxon>Dikarya</taxon>
        <taxon>Basidiomycota</taxon>
        <taxon>Agaricomycotina</taxon>
        <taxon>Agaricomycetes</taxon>
        <taxon>Agaricomycetidae</taxon>
        <taxon>Agaricales</taxon>
        <taxon>Marasmiineae</taxon>
        <taxon>Omphalotaceae</taxon>
        <taxon>Marasmiellus</taxon>
    </lineage>
</organism>
<evidence type="ECO:0000256" key="1">
    <source>
        <dbReference type="SAM" id="MobiDB-lite"/>
    </source>
</evidence>
<reference evidence="2 3" key="1">
    <citation type="submission" date="2024-01" db="EMBL/GenBank/DDBJ databases">
        <title>A draft genome for the cacao thread blight pathogen Marasmiellus scandens.</title>
        <authorList>
            <person name="Baruah I.K."/>
            <person name="Leung J."/>
            <person name="Bukari Y."/>
            <person name="Amoako-Attah I."/>
            <person name="Meinhardt L.W."/>
            <person name="Bailey B.A."/>
            <person name="Cohen S.P."/>
        </authorList>
    </citation>
    <scope>NUCLEOTIDE SEQUENCE [LARGE SCALE GENOMIC DNA]</scope>
    <source>
        <strain evidence="2 3">GH-19</strain>
    </source>
</reference>
<dbReference type="EMBL" id="JBANRG010000037">
    <property type="protein sequence ID" value="KAK7448835.1"/>
    <property type="molecule type" value="Genomic_DNA"/>
</dbReference>
<proteinExistence type="predicted"/>
<sequence length="85" mass="9092">MDVDMDMDADGVAKEESKELSLEDLDQIEQEQEEPPLTAIQPESTPSYGSDANGLNEPASQSVSASDKEDTNANVALNLISIPIV</sequence>